<proteinExistence type="evidence at transcript level"/>
<dbReference type="OMA" id="TQWLAPQ"/>
<keyword evidence="7" id="KW-0408">Iron</keyword>
<dbReference type="GO" id="GO:0004497">
    <property type="term" value="F:monooxygenase activity"/>
    <property type="evidence" value="ECO:0007669"/>
    <property type="project" value="InterPro"/>
</dbReference>
<keyword evidence="4" id="KW-0479">Metal-binding</keyword>
<dbReference type="InterPro" id="IPR036396">
    <property type="entry name" value="Cyt_P450_sf"/>
</dbReference>
<dbReference type="FunFam" id="1.10.630.10:FF:000024">
    <property type="entry name" value="Allene oxide synthase, chloroplastic"/>
    <property type="match status" value="1"/>
</dbReference>
<evidence type="ECO:0000256" key="6">
    <source>
        <dbReference type="ARBA" id="ARBA00022832"/>
    </source>
</evidence>
<reference evidence="11" key="1">
    <citation type="journal article" date="2008" name="BMC Genomics">
        <title>A conifer genomics resource of 200,000 spruce (Picea spp.) ESTs and 6,464 high-quality, sequence-finished full-length cDNAs for Sitka spruce (Picea sitchensis).</title>
        <authorList>
            <person name="Ralph S.G."/>
            <person name="Chun H.J."/>
            <person name="Kolosova N."/>
            <person name="Cooper D."/>
            <person name="Oddy C."/>
            <person name="Ritland C.E."/>
            <person name="Kirkpatrick R."/>
            <person name="Moore R."/>
            <person name="Barber S."/>
            <person name="Holt R.A."/>
            <person name="Jones S.J."/>
            <person name="Marra M.A."/>
            <person name="Douglas C.J."/>
            <person name="Ritland K."/>
            <person name="Bohlmann J."/>
        </authorList>
    </citation>
    <scope>NUCLEOTIDE SEQUENCE</scope>
    <source>
        <tissue evidence="11">Green portion of the leader tissue</tissue>
    </source>
</reference>
<dbReference type="SUPFAM" id="SSF48264">
    <property type="entry name" value="Cytochrome P450"/>
    <property type="match status" value="1"/>
</dbReference>
<dbReference type="GO" id="GO:0006633">
    <property type="term" value="P:fatty acid biosynthetic process"/>
    <property type="evidence" value="ECO:0007669"/>
    <property type="project" value="UniProtKB-KW"/>
</dbReference>
<evidence type="ECO:0000256" key="3">
    <source>
        <dbReference type="ARBA" id="ARBA00022617"/>
    </source>
</evidence>
<keyword evidence="8" id="KW-0443">Lipid metabolism</keyword>
<name>A9NX03_PICSI</name>
<evidence type="ECO:0000313" key="11">
    <source>
        <dbReference type="EMBL" id="ABK25164.1"/>
    </source>
</evidence>
<dbReference type="GO" id="GO:0016829">
    <property type="term" value="F:lyase activity"/>
    <property type="evidence" value="ECO:0007669"/>
    <property type="project" value="UniProtKB-KW"/>
</dbReference>
<evidence type="ECO:0000256" key="5">
    <source>
        <dbReference type="ARBA" id="ARBA00022767"/>
    </source>
</evidence>
<keyword evidence="10" id="KW-0456">Lyase</keyword>
<keyword evidence="5" id="KW-0925">Oxylipin biosynthesis</keyword>
<evidence type="ECO:0000256" key="7">
    <source>
        <dbReference type="ARBA" id="ARBA00023004"/>
    </source>
</evidence>
<dbReference type="GO" id="GO:0031408">
    <property type="term" value="P:oxylipin biosynthetic process"/>
    <property type="evidence" value="ECO:0007669"/>
    <property type="project" value="UniProtKB-KW"/>
</dbReference>
<dbReference type="GO" id="GO:0020037">
    <property type="term" value="F:heme binding"/>
    <property type="evidence" value="ECO:0007669"/>
    <property type="project" value="InterPro"/>
</dbReference>
<keyword evidence="9" id="KW-0275">Fatty acid biosynthesis</keyword>
<evidence type="ECO:0000256" key="4">
    <source>
        <dbReference type="ARBA" id="ARBA00022723"/>
    </source>
</evidence>
<evidence type="ECO:0000256" key="8">
    <source>
        <dbReference type="ARBA" id="ARBA00023098"/>
    </source>
</evidence>
<keyword evidence="2" id="KW-0444">Lipid biosynthesis</keyword>
<dbReference type="PANTHER" id="PTHR24286">
    <property type="entry name" value="CYTOCHROME P450 26"/>
    <property type="match status" value="1"/>
</dbReference>
<dbReference type="CDD" id="cd11071">
    <property type="entry name" value="CYP74"/>
    <property type="match status" value="1"/>
</dbReference>
<evidence type="ECO:0000256" key="2">
    <source>
        <dbReference type="ARBA" id="ARBA00022516"/>
    </source>
</evidence>
<dbReference type="GO" id="GO:0005506">
    <property type="term" value="F:iron ion binding"/>
    <property type="evidence" value="ECO:0007669"/>
    <property type="project" value="InterPro"/>
</dbReference>
<dbReference type="AlphaFoldDB" id="A9NX03"/>
<comment type="similarity">
    <text evidence="1">Belongs to the cytochrome P450 family.</text>
</comment>
<keyword evidence="3" id="KW-0349">Heme</keyword>
<dbReference type="PANTHER" id="PTHR24286:SF255">
    <property type="entry name" value="ALLENE OXIDE SYNTHASE, CHLOROPLASTIC"/>
    <property type="match status" value="1"/>
</dbReference>
<evidence type="ECO:0008006" key="12">
    <source>
        <dbReference type="Google" id="ProtNLM"/>
    </source>
</evidence>
<dbReference type="Gene3D" id="1.10.630.10">
    <property type="entry name" value="Cytochrome P450"/>
    <property type="match status" value="1"/>
</dbReference>
<dbReference type="InterPro" id="IPR001128">
    <property type="entry name" value="Cyt_P450"/>
</dbReference>
<keyword evidence="6" id="KW-0276">Fatty acid metabolism</keyword>
<organism evidence="11">
    <name type="scientific">Picea sitchensis</name>
    <name type="common">Sitka spruce</name>
    <name type="synonym">Pinus sitchensis</name>
    <dbReference type="NCBI Taxonomy" id="3332"/>
    <lineage>
        <taxon>Eukaryota</taxon>
        <taxon>Viridiplantae</taxon>
        <taxon>Streptophyta</taxon>
        <taxon>Embryophyta</taxon>
        <taxon>Tracheophyta</taxon>
        <taxon>Spermatophyta</taxon>
        <taxon>Pinopsida</taxon>
        <taxon>Pinidae</taxon>
        <taxon>Conifers I</taxon>
        <taxon>Pinales</taxon>
        <taxon>Pinaceae</taxon>
        <taxon>Picea</taxon>
    </lineage>
</organism>
<sequence length="484" mass="53697">MLVLASMASTGVPVKEIPGSYGPPVLGALADRFEYFVTEGVDKFFKNRIDKYKSTVFKVNMPPGPPIVWDSRVVMLLDGKSFPVLYDLSKVEKKNVLTGAYMPSTAFTGGYRVSVYLDPSEENHSKLKRFCFEALKNSRDRYFPEFSRAFDELSAAVDKEMASSGKASFATQIEQLIFNFLCRSITGADPVTQGLGTDGPSYVTQWLAPQLAPIASSGFLPKIVDELTIHSIPLPFWLVSGSYDKLFNFLWTHAAPVLDVAEKEFGLNRAEACHDLLFNISFNAFGGMLIMFPSIVKYIALAGNQLQRDLAEEVRGAVRSQGGLNGRALESMALVRSTVYEVLRMAPPVPLQYARAKTDFVVESHDGFYGVKKGELLGGYQPFATKDPKLFDRADEFVPRRFMGQEGEKMLKHVLWSNGRETDETSADNKQCAGKDIVVMVARLFVAHFFLRYDSYTIDQSSSSVTFSTLNKATAFSTLNKATA</sequence>
<evidence type="ECO:0000256" key="10">
    <source>
        <dbReference type="ARBA" id="ARBA00023239"/>
    </source>
</evidence>
<dbReference type="Pfam" id="PF00067">
    <property type="entry name" value="p450"/>
    <property type="match status" value="1"/>
</dbReference>
<evidence type="ECO:0000256" key="9">
    <source>
        <dbReference type="ARBA" id="ARBA00023160"/>
    </source>
</evidence>
<dbReference type="EMBL" id="EF085868">
    <property type="protein sequence ID" value="ABK25164.1"/>
    <property type="molecule type" value="mRNA"/>
</dbReference>
<accession>A9NX03</accession>
<evidence type="ECO:0000256" key="1">
    <source>
        <dbReference type="ARBA" id="ARBA00010617"/>
    </source>
</evidence>
<dbReference type="GO" id="GO:0016705">
    <property type="term" value="F:oxidoreductase activity, acting on paired donors, with incorporation or reduction of molecular oxygen"/>
    <property type="evidence" value="ECO:0007669"/>
    <property type="project" value="InterPro"/>
</dbReference>
<dbReference type="GO" id="GO:0016125">
    <property type="term" value="P:sterol metabolic process"/>
    <property type="evidence" value="ECO:0007669"/>
    <property type="project" value="TreeGrafter"/>
</dbReference>
<protein>
    <recommendedName>
        <fullName evidence="12">Allene oxide synthase</fullName>
    </recommendedName>
</protein>